<dbReference type="InterPro" id="IPR015943">
    <property type="entry name" value="WD40/YVTN_repeat-like_dom_sf"/>
</dbReference>
<sequence>MRRHPLLAPPAVNSGDSPRTVALPAGFAPEGIAIAGIHAYVGSRATGSVYRADLVTGAGELIHTGPGTPTAGLCVDDRGRAFLSGNTGGDIRVISVRTGALLASYRIAGFPNDVVLTRAAAWFTDSFSATLHRLPIAADGTLGPSVTALPLTGVTITAGTVNLNGICATPDGRALLVVQSNTGLLLRVDPATGAATRVPLGGASLVHGDGLLLDGHTLHVVRNRADVVEVFRLNRGGTTAAPVTTITDPRFATPTAAALSGRRLYVVNARLSTPVTADVPYAVVALP</sequence>
<dbReference type="Gene3D" id="2.130.10.10">
    <property type="entry name" value="YVTN repeat-like/Quinoprotein amine dehydrogenase"/>
    <property type="match status" value="2"/>
</dbReference>
<evidence type="ECO:0000313" key="2">
    <source>
        <dbReference type="Proteomes" id="UP000598174"/>
    </source>
</evidence>
<dbReference type="PANTHER" id="PTHR47197:SF3">
    <property type="entry name" value="DIHYDRO-HEME D1 DEHYDROGENASE"/>
    <property type="match status" value="1"/>
</dbReference>
<dbReference type="SUPFAM" id="SSF63829">
    <property type="entry name" value="Calcium-dependent phosphotriesterase"/>
    <property type="match status" value="1"/>
</dbReference>
<comment type="caution">
    <text evidence="1">The sequence shown here is derived from an EMBL/GenBank/DDBJ whole genome shotgun (WGS) entry which is preliminary data.</text>
</comment>
<proteinExistence type="predicted"/>
<dbReference type="PANTHER" id="PTHR47197">
    <property type="entry name" value="PROTEIN NIRF"/>
    <property type="match status" value="1"/>
</dbReference>
<reference evidence="1" key="1">
    <citation type="submission" date="2021-01" db="EMBL/GenBank/DDBJ databases">
        <title>Whole genome shotgun sequence of Actinoplanes ferrugineus NBRC 15555.</title>
        <authorList>
            <person name="Komaki H."/>
            <person name="Tamura T."/>
        </authorList>
    </citation>
    <scope>NUCLEOTIDE SEQUENCE</scope>
    <source>
        <strain evidence="1">NBRC 15555</strain>
    </source>
</reference>
<organism evidence="1 2">
    <name type="scientific">Paractinoplanes ferrugineus</name>
    <dbReference type="NCBI Taxonomy" id="113564"/>
    <lineage>
        <taxon>Bacteria</taxon>
        <taxon>Bacillati</taxon>
        <taxon>Actinomycetota</taxon>
        <taxon>Actinomycetes</taxon>
        <taxon>Micromonosporales</taxon>
        <taxon>Micromonosporaceae</taxon>
        <taxon>Paractinoplanes</taxon>
    </lineage>
</organism>
<gene>
    <name evidence="1" type="ORF">Afe05nite_42790</name>
</gene>
<dbReference type="EMBL" id="BOMM01000039">
    <property type="protein sequence ID" value="GIE12439.1"/>
    <property type="molecule type" value="Genomic_DNA"/>
</dbReference>
<dbReference type="AlphaFoldDB" id="A0A919MF70"/>
<protein>
    <recommendedName>
        <fullName evidence="3">Superoxide dismutase</fullName>
    </recommendedName>
</protein>
<evidence type="ECO:0000313" key="1">
    <source>
        <dbReference type="EMBL" id="GIE12439.1"/>
    </source>
</evidence>
<dbReference type="Proteomes" id="UP000598174">
    <property type="component" value="Unassembled WGS sequence"/>
</dbReference>
<keyword evidence="2" id="KW-1185">Reference proteome</keyword>
<evidence type="ECO:0008006" key="3">
    <source>
        <dbReference type="Google" id="ProtNLM"/>
    </source>
</evidence>
<dbReference type="InterPro" id="IPR051200">
    <property type="entry name" value="Host-pathogen_enzymatic-act"/>
</dbReference>
<name>A0A919MF70_9ACTN</name>
<dbReference type="RefSeq" id="WP_203818919.1">
    <property type="nucleotide sequence ID" value="NZ_BAAABP010000004.1"/>
</dbReference>
<accession>A0A919MF70</accession>